<evidence type="ECO:0000259" key="2">
    <source>
        <dbReference type="Pfam" id="PF05678"/>
    </source>
</evidence>
<feature type="region of interest" description="Disordered" evidence="1">
    <location>
        <begin position="1"/>
        <end position="23"/>
    </location>
</feature>
<evidence type="ECO:0000313" key="4">
    <source>
        <dbReference type="Proteomes" id="UP000554482"/>
    </source>
</evidence>
<gene>
    <name evidence="3" type="ORF">FRX31_022148</name>
</gene>
<dbReference type="EMBL" id="JABWDY010026969">
    <property type="protein sequence ID" value="KAF5188267.1"/>
    <property type="molecule type" value="Genomic_DNA"/>
</dbReference>
<feature type="compositionally biased region" description="Low complexity" evidence="1">
    <location>
        <begin position="14"/>
        <end position="23"/>
    </location>
</feature>
<evidence type="ECO:0000313" key="3">
    <source>
        <dbReference type="EMBL" id="KAF5188267.1"/>
    </source>
</evidence>
<evidence type="ECO:0000256" key="1">
    <source>
        <dbReference type="SAM" id="MobiDB-lite"/>
    </source>
</evidence>
<dbReference type="Proteomes" id="UP000554482">
    <property type="component" value="Unassembled WGS sequence"/>
</dbReference>
<dbReference type="GO" id="GO:0005634">
    <property type="term" value="C:nucleus"/>
    <property type="evidence" value="ECO:0007669"/>
    <property type="project" value="TreeGrafter"/>
</dbReference>
<name>A0A7J6VU79_THATH</name>
<dbReference type="Pfam" id="PF05678">
    <property type="entry name" value="VQ"/>
    <property type="match status" value="1"/>
</dbReference>
<comment type="caution">
    <text evidence="3">The sequence shown here is derived from an EMBL/GenBank/DDBJ whole genome shotgun (WGS) entry which is preliminary data.</text>
</comment>
<dbReference type="InterPro" id="IPR008889">
    <property type="entry name" value="VQ"/>
</dbReference>
<sequence>MVMDGMVKTRRCDSTTTPTSSSTITMHKDSHVISKFKPKIRIIHIFAPEIIKTDVENFRELVQRLTGKPSIEEKSCKKRARSMIKNHQAEVYCKPATIIEPQYGYQSSWMSCEDSIIKSKEEQDVMWGGDHHNNSSGFYNGFGDLDGFIQGLNEFPLLPFTTSSASSQTQMDMFGETCLSQ</sequence>
<organism evidence="3 4">
    <name type="scientific">Thalictrum thalictroides</name>
    <name type="common">Rue-anemone</name>
    <name type="synonym">Anemone thalictroides</name>
    <dbReference type="NCBI Taxonomy" id="46969"/>
    <lineage>
        <taxon>Eukaryota</taxon>
        <taxon>Viridiplantae</taxon>
        <taxon>Streptophyta</taxon>
        <taxon>Embryophyta</taxon>
        <taxon>Tracheophyta</taxon>
        <taxon>Spermatophyta</taxon>
        <taxon>Magnoliopsida</taxon>
        <taxon>Ranunculales</taxon>
        <taxon>Ranunculaceae</taxon>
        <taxon>Thalictroideae</taxon>
        <taxon>Thalictrum</taxon>
    </lineage>
</organism>
<proteinExistence type="predicted"/>
<dbReference type="AlphaFoldDB" id="A0A7J6VU79"/>
<dbReference type="PANTHER" id="PTHR33143:SF74">
    <property type="entry name" value="VQ MOTIF-CONTAINING PROTEIN 18"/>
    <property type="match status" value="1"/>
</dbReference>
<reference evidence="3 4" key="1">
    <citation type="submission" date="2020-06" db="EMBL/GenBank/DDBJ databases">
        <title>Transcriptomic and genomic resources for Thalictrum thalictroides and T. hernandezii: Facilitating candidate gene discovery in an emerging model plant lineage.</title>
        <authorList>
            <person name="Arias T."/>
            <person name="Riano-Pachon D.M."/>
            <person name="Di Stilio V.S."/>
        </authorList>
    </citation>
    <scope>NUCLEOTIDE SEQUENCE [LARGE SCALE GENOMIC DNA]</scope>
    <source>
        <strain evidence="4">cv. WT478/WT964</strain>
        <tissue evidence="3">Leaves</tissue>
    </source>
</reference>
<keyword evidence="4" id="KW-1185">Reference proteome</keyword>
<accession>A0A7J6VU79</accession>
<feature type="domain" description="VQ" evidence="2">
    <location>
        <begin position="45"/>
        <end position="70"/>
    </location>
</feature>
<protein>
    <submittedName>
        <fullName evidence="3">Vq motif-containing protein</fullName>
    </submittedName>
</protein>
<dbReference type="InterPro" id="IPR039607">
    <property type="entry name" value="VQ_8/17/18/20/21/25"/>
</dbReference>
<dbReference type="OrthoDB" id="693437at2759"/>
<dbReference type="PANTHER" id="PTHR33143">
    <property type="entry name" value="F16F4.1 PROTEIN-RELATED"/>
    <property type="match status" value="1"/>
</dbReference>